<organism evidence="3 4">
    <name type="scientific">Streptantibioticus parmotrematis</name>
    <dbReference type="NCBI Taxonomy" id="2873249"/>
    <lineage>
        <taxon>Bacteria</taxon>
        <taxon>Bacillati</taxon>
        <taxon>Actinomycetota</taxon>
        <taxon>Actinomycetes</taxon>
        <taxon>Kitasatosporales</taxon>
        <taxon>Streptomycetaceae</taxon>
        <taxon>Streptantibioticus</taxon>
    </lineage>
</organism>
<evidence type="ECO:0000313" key="3">
    <source>
        <dbReference type="EMBL" id="MBY8883332.1"/>
    </source>
</evidence>
<evidence type="ECO:0000256" key="2">
    <source>
        <dbReference type="SAM" id="Phobius"/>
    </source>
</evidence>
<feature type="region of interest" description="Disordered" evidence="1">
    <location>
        <begin position="83"/>
        <end position="141"/>
    </location>
</feature>
<dbReference type="Proteomes" id="UP001198565">
    <property type="component" value="Unassembled WGS sequence"/>
</dbReference>
<accession>A0ABS7QJI3</accession>
<evidence type="ECO:0000256" key="1">
    <source>
        <dbReference type="SAM" id="MobiDB-lite"/>
    </source>
</evidence>
<gene>
    <name evidence="3" type="ORF">K7472_00535</name>
</gene>
<feature type="compositionally biased region" description="Basic and acidic residues" evidence="1">
    <location>
        <begin position="91"/>
        <end position="103"/>
    </location>
</feature>
<feature type="transmembrane region" description="Helical" evidence="2">
    <location>
        <begin position="45"/>
        <end position="71"/>
    </location>
</feature>
<keyword evidence="2" id="KW-1133">Transmembrane helix</keyword>
<proteinExistence type="predicted"/>
<dbReference type="RefSeq" id="WP_222972895.1">
    <property type="nucleotide sequence ID" value="NZ_JAINVZ010000001.1"/>
</dbReference>
<comment type="caution">
    <text evidence="3">The sequence shown here is derived from an EMBL/GenBank/DDBJ whole genome shotgun (WGS) entry which is preliminary data.</text>
</comment>
<keyword evidence="2" id="KW-0472">Membrane</keyword>
<dbReference type="EMBL" id="JAINVZ010000001">
    <property type="protein sequence ID" value="MBY8883332.1"/>
    <property type="molecule type" value="Genomic_DNA"/>
</dbReference>
<keyword evidence="4" id="KW-1185">Reference proteome</keyword>
<evidence type="ECO:0000313" key="4">
    <source>
        <dbReference type="Proteomes" id="UP001198565"/>
    </source>
</evidence>
<sequence>MLLLGLLLMAATAAFTGLVIADNISGGPNYSVSVLGNHIATMNTLAAFLAGLALALIFCLGLAMLSTGGALMRRRRSNLRAARNEAAGAAAERDAMAARRRQDATAPYQGVDDGTGGASRAEPVGTGRHGGTRHRRHLFGH</sequence>
<protein>
    <submittedName>
        <fullName evidence="3">Uncharacterized protein</fullName>
    </submittedName>
</protein>
<keyword evidence="2" id="KW-0812">Transmembrane</keyword>
<name>A0ABS7QJI3_9ACTN</name>
<feature type="compositionally biased region" description="Basic residues" evidence="1">
    <location>
        <begin position="130"/>
        <end position="141"/>
    </location>
</feature>
<reference evidence="3 4" key="1">
    <citation type="submission" date="2021-08" db="EMBL/GenBank/DDBJ databases">
        <title>Streptomyces sp. PTM05 isolated from lichen.</title>
        <authorList>
            <person name="Somphong A."/>
            <person name="Phongsopitanun W."/>
            <person name="Tanasupawat S."/>
        </authorList>
    </citation>
    <scope>NUCLEOTIDE SEQUENCE [LARGE SCALE GENOMIC DNA]</scope>
    <source>
        <strain evidence="3 4">Ptm05</strain>
    </source>
</reference>